<dbReference type="Proteomes" id="UP001195769">
    <property type="component" value="Unassembled WGS sequence"/>
</dbReference>
<feature type="region of interest" description="Disordered" evidence="1">
    <location>
        <begin position="90"/>
        <end position="120"/>
    </location>
</feature>
<organism evidence="2 3">
    <name type="scientific">Suillus fuscotomentosus</name>
    <dbReference type="NCBI Taxonomy" id="1912939"/>
    <lineage>
        <taxon>Eukaryota</taxon>
        <taxon>Fungi</taxon>
        <taxon>Dikarya</taxon>
        <taxon>Basidiomycota</taxon>
        <taxon>Agaricomycotina</taxon>
        <taxon>Agaricomycetes</taxon>
        <taxon>Agaricomycetidae</taxon>
        <taxon>Boletales</taxon>
        <taxon>Suillineae</taxon>
        <taxon>Suillaceae</taxon>
        <taxon>Suillus</taxon>
    </lineage>
</organism>
<protein>
    <submittedName>
        <fullName evidence="2">Uncharacterized protein</fullName>
    </submittedName>
</protein>
<evidence type="ECO:0000313" key="3">
    <source>
        <dbReference type="Proteomes" id="UP001195769"/>
    </source>
</evidence>
<feature type="region of interest" description="Disordered" evidence="1">
    <location>
        <begin position="125"/>
        <end position="144"/>
    </location>
</feature>
<comment type="caution">
    <text evidence="2">The sequence shown here is derived from an EMBL/GenBank/DDBJ whole genome shotgun (WGS) entry which is preliminary data.</text>
</comment>
<accession>A0AAD4DR13</accession>
<feature type="compositionally biased region" description="Acidic residues" evidence="1">
    <location>
        <begin position="90"/>
        <end position="100"/>
    </location>
</feature>
<reference evidence="2" key="1">
    <citation type="journal article" date="2020" name="New Phytol.">
        <title>Comparative genomics reveals dynamic genome evolution in host specialist ectomycorrhizal fungi.</title>
        <authorList>
            <person name="Lofgren L.A."/>
            <person name="Nguyen N.H."/>
            <person name="Vilgalys R."/>
            <person name="Ruytinx J."/>
            <person name="Liao H.L."/>
            <person name="Branco S."/>
            <person name="Kuo A."/>
            <person name="LaButti K."/>
            <person name="Lipzen A."/>
            <person name="Andreopoulos W."/>
            <person name="Pangilinan J."/>
            <person name="Riley R."/>
            <person name="Hundley H."/>
            <person name="Na H."/>
            <person name="Barry K."/>
            <person name="Grigoriev I.V."/>
            <person name="Stajich J.E."/>
            <person name="Kennedy P.G."/>
        </authorList>
    </citation>
    <scope>NUCLEOTIDE SEQUENCE</scope>
    <source>
        <strain evidence="2">FC203</strain>
    </source>
</reference>
<feature type="compositionally biased region" description="Polar residues" evidence="1">
    <location>
        <begin position="39"/>
        <end position="51"/>
    </location>
</feature>
<evidence type="ECO:0000313" key="2">
    <source>
        <dbReference type="EMBL" id="KAG1890577.1"/>
    </source>
</evidence>
<dbReference type="Pfam" id="PF18759">
    <property type="entry name" value="Plavaka"/>
    <property type="match status" value="1"/>
</dbReference>
<name>A0AAD4DR13_9AGAM</name>
<sequence length="951" mass="107893">MPVCDGCGCTFSESGYSRHLAQTRNSACVSIYEDMHNYMPSSPGHSPQPTNDDGLHNDDGPHLFEGDFFNTTPDDLEWPVDDEDDVEVVGDDDEDEEIEGEGGVAEQETDWEPPSMRSAEEPEMNENIPMDEQGNADDDVDGQRTRRHEAELPLDHHPHIATFPLRTAGATINEIVSEQNGYQSYGEKMSEDGISCVWALFTSHIDYEVARWAKLRGQGSTAFSDLLNIDGVCERLGLSYRNSRELNHIIDSKIPAHRPRFRRQEILVAGEAFDVYFRDILQCIKALFGDPELAPHLVFAPERHYSDEDKTQRIYHDMYTGNWWWHTQILVGYLPTTKLEHITNKAARRCCLANLFHACVRHIVEPLIVPGKDGMSIASGDGVLRRGHPLLACYIGDYPEQLLVTGMKTGECPKCDIPSTELGSKDLPFEMRDLDQILHALALVDEDPTQFTKACRDAGIKPLYHPFWEGLPHCNIYNAITPDVLHQIYQGLVKHLISWIKSAYGEAEIDARCKRLPPNHNIRLFMKGISVLSRVSGTEHQQICRFLLGLIIDIRLPDGASPVRLIRAVRGLLDFLYLAQYPCHSDLTLELLSGALNRFHDNKSIFVDLGIRSSFNLPKLHSFRHYVTMIRMFGTTDNYNTEYTERLHIDLAKDAYRATNHKDEYMQMTLWLERREKMLWHDKFIQWRLHNGAAPAHVPQSRHPLPHSDLVYLRQSKLTKNPSVKRVTFASLAEQYGAVHFQAAVARFVVQVTQPDLTVRQSEEAACHVNLPFQSVAVFHKVRYSTVGDDGMLNNVTVDAIHARPARRDCHNRKVPARFDTALVNLGNGGKMGVEGYRVAQVHVVFSLSANVKRALFGNVNVPDHLAYVEWFTPFTAPDINHGMYKVSCALYDGDRQSSIVPIRNVRQSIHLIPKFGTVAPREWTTSNVLDRCSTFFVNNFTDRDAYVTVF</sequence>
<proteinExistence type="predicted"/>
<dbReference type="InterPro" id="IPR041078">
    <property type="entry name" value="Plavaka"/>
</dbReference>
<keyword evidence="3" id="KW-1185">Reference proteome</keyword>
<feature type="region of interest" description="Disordered" evidence="1">
    <location>
        <begin position="39"/>
        <end position="61"/>
    </location>
</feature>
<dbReference type="EMBL" id="JABBWK010000138">
    <property type="protein sequence ID" value="KAG1890577.1"/>
    <property type="molecule type" value="Genomic_DNA"/>
</dbReference>
<dbReference type="AlphaFoldDB" id="A0AAD4DR13"/>
<dbReference type="RefSeq" id="XP_041217843.1">
    <property type="nucleotide sequence ID" value="XM_041364694.1"/>
</dbReference>
<gene>
    <name evidence="2" type="ORF">F5891DRAFT_1131651</name>
</gene>
<dbReference type="GeneID" id="64658992"/>
<evidence type="ECO:0000256" key="1">
    <source>
        <dbReference type="SAM" id="MobiDB-lite"/>
    </source>
</evidence>